<sequence>MMVLSRSPAARAARILARCAFYVGMIFLILPIVVVVISSFTAGDVVSFPPQGWSTRWYGIAAGRQDFLSSLWLTLVLAVVVTFISLVLGLITALTIVRGRYRGRGALSVAALAPLFVPNVVIGFAALPVMAAIGLLGSIWAVLIAYVIIVFPMIVRALIGTIESLNSSTEEAARVFGATPLRAFLTVTLPLAARGIFAGAIFSFVAVLDEAVIIAFIGGTNTVTFPMRLFSYIAETYDPVASVFATLMIVATTALMLVLDRLIGFERLGSNR</sequence>
<evidence type="ECO:0000256" key="1">
    <source>
        <dbReference type="ARBA" id="ARBA00004429"/>
    </source>
</evidence>
<evidence type="ECO:0000256" key="8">
    <source>
        <dbReference type="RuleBase" id="RU363032"/>
    </source>
</evidence>
<dbReference type="Pfam" id="PF00528">
    <property type="entry name" value="BPD_transp_1"/>
    <property type="match status" value="1"/>
</dbReference>
<evidence type="ECO:0000256" key="5">
    <source>
        <dbReference type="ARBA" id="ARBA00022692"/>
    </source>
</evidence>
<feature type="domain" description="ABC transmembrane type-1" evidence="9">
    <location>
        <begin position="71"/>
        <end position="259"/>
    </location>
</feature>
<dbReference type="InterPro" id="IPR035906">
    <property type="entry name" value="MetI-like_sf"/>
</dbReference>
<feature type="transmembrane region" description="Helical" evidence="8">
    <location>
        <begin position="20"/>
        <end position="40"/>
    </location>
</feature>
<comment type="caution">
    <text evidence="10">The sequence shown here is derived from an EMBL/GenBank/DDBJ whole genome shotgun (WGS) entry which is preliminary data.</text>
</comment>
<dbReference type="RefSeq" id="WP_170147526.1">
    <property type="nucleotide sequence ID" value="NZ_JAHBRY010000001.1"/>
</dbReference>
<evidence type="ECO:0000256" key="6">
    <source>
        <dbReference type="ARBA" id="ARBA00022989"/>
    </source>
</evidence>
<name>A0A2V3TTV7_9HYPH</name>
<keyword evidence="4" id="KW-0997">Cell inner membrane</keyword>
<evidence type="ECO:0000313" key="10">
    <source>
        <dbReference type="EMBL" id="PXW51914.1"/>
    </source>
</evidence>
<evidence type="ECO:0000256" key="3">
    <source>
        <dbReference type="ARBA" id="ARBA00022475"/>
    </source>
</evidence>
<evidence type="ECO:0000256" key="7">
    <source>
        <dbReference type="ARBA" id="ARBA00023136"/>
    </source>
</evidence>
<feature type="transmembrane region" description="Helical" evidence="8">
    <location>
        <begin position="71"/>
        <end position="97"/>
    </location>
</feature>
<protein>
    <submittedName>
        <fullName evidence="10">Putative spermidine/putrescine transport system permease protein</fullName>
    </submittedName>
</protein>
<gene>
    <name evidence="10" type="ORF">C7450_11869</name>
</gene>
<keyword evidence="11" id="KW-1185">Reference proteome</keyword>
<dbReference type="InterPro" id="IPR000515">
    <property type="entry name" value="MetI-like"/>
</dbReference>
<keyword evidence="7 8" id="KW-0472">Membrane</keyword>
<comment type="subcellular location">
    <subcellularLocation>
        <location evidence="1">Cell inner membrane</location>
        <topology evidence="1">Multi-pass membrane protein</topology>
    </subcellularLocation>
    <subcellularLocation>
        <location evidence="8">Cell membrane</location>
        <topology evidence="8">Multi-pass membrane protein</topology>
    </subcellularLocation>
</comment>
<keyword evidence="6 8" id="KW-1133">Transmembrane helix</keyword>
<feature type="transmembrane region" description="Helical" evidence="8">
    <location>
        <begin position="109"/>
        <end position="133"/>
    </location>
</feature>
<evidence type="ECO:0000313" key="11">
    <source>
        <dbReference type="Proteomes" id="UP000248021"/>
    </source>
</evidence>
<evidence type="ECO:0000259" key="9">
    <source>
        <dbReference type="PROSITE" id="PS50928"/>
    </source>
</evidence>
<comment type="similarity">
    <text evidence="8">Belongs to the binding-protein-dependent transport system permease family.</text>
</comment>
<dbReference type="Proteomes" id="UP000248021">
    <property type="component" value="Unassembled WGS sequence"/>
</dbReference>
<evidence type="ECO:0000256" key="4">
    <source>
        <dbReference type="ARBA" id="ARBA00022519"/>
    </source>
</evidence>
<dbReference type="SUPFAM" id="SSF161098">
    <property type="entry name" value="MetI-like"/>
    <property type="match status" value="1"/>
</dbReference>
<proteinExistence type="inferred from homology"/>
<reference evidence="10 11" key="1">
    <citation type="submission" date="2018-05" db="EMBL/GenBank/DDBJ databases">
        <title>Genomic Encyclopedia of Type Strains, Phase IV (KMG-IV): sequencing the most valuable type-strain genomes for metagenomic binning, comparative biology and taxonomic classification.</title>
        <authorList>
            <person name="Goeker M."/>
        </authorList>
    </citation>
    <scope>NUCLEOTIDE SEQUENCE [LARGE SCALE GENOMIC DNA]</scope>
    <source>
        <strain evidence="10 11">DSM 6462</strain>
    </source>
</reference>
<dbReference type="GO" id="GO:0005886">
    <property type="term" value="C:plasma membrane"/>
    <property type="evidence" value="ECO:0007669"/>
    <property type="project" value="UniProtKB-SubCell"/>
</dbReference>
<dbReference type="PROSITE" id="PS50928">
    <property type="entry name" value="ABC_TM1"/>
    <property type="match status" value="1"/>
</dbReference>
<dbReference type="Gene3D" id="1.10.3720.10">
    <property type="entry name" value="MetI-like"/>
    <property type="match status" value="1"/>
</dbReference>
<dbReference type="PANTHER" id="PTHR43357">
    <property type="entry name" value="INNER MEMBRANE ABC TRANSPORTER PERMEASE PROTEIN YDCV"/>
    <property type="match status" value="1"/>
</dbReference>
<feature type="transmembrane region" description="Helical" evidence="8">
    <location>
        <begin position="139"/>
        <end position="159"/>
    </location>
</feature>
<dbReference type="AlphaFoldDB" id="A0A2V3TTV7"/>
<keyword evidence="5 8" id="KW-0812">Transmembrane</keyword>
<keyword evidence="2 8" id="KW-0813">Transport</keyword>
<keyword evidence="3" id="KW-1003">Cell membrane</keyword>
<dbReference type="EMBL" id="QJJK01000018">
    <property type="protein sequence ID" value="PXW51914.1"/>
    <property type="molecule type" value="Genomic_DNA"/>
</dbReference>
<organism evidence="10 11">
    <name type="scientific">Chelatococcus asaccharovorans</name>
    <dbReference type="NCBI Taxonomy" id="28210"/>
    <lineage>
        <taxon>Bacteria</taxon>
        <taxon>Pseudomonadati</taxon>
        <taxon>Pseudomonadota</taxon>
        <taxon>Alphaproteobacteria</taxon>
        <taxon>Hyphomicrobiales</taxon>
        <taxon>Chelatococcaceae</taxon>
        <taxon>Chelatococcus</taxon>
    </lineage>
</organism>
<dbReference type="CDD" id="cd06261">
    <property type="entry name" value="TM_PBP2"/>
    <property type="match status" value="1"/>
</dbReference>
<evidence type="ECO:0000256" key="2">
    <source>
        <dbReference type="ARBA" id="ARBA00022448"/>
    </source>
</evidence>
<accession>A0A2V3TTV7</accession>
<dbReference type="PANTHER" id="PTHR43357:SF4">
    <property type="entry name" value="INNER MEMBRANE ABC TRANSPORTER PERMEASE PROTEIN YDCV"/>
    <property type="match status" value="1"/>
</dbReference>
<dbReference type="GO" id="GO:0055085">
    <property type="term" value="P:transmembrane transport"/>
    <property type="evidence" value="ECO:0007669"/>
    <property type="project" value="InterPro"/>
</dbReference>
<feature type="transmembrane region" description="Helical" evidence="8">
    <location>
        <begin position="196"/>
        <end position="219"/>
    </location>
</feature>
<feature type="transmembrane region" description="Helical" evidence="8">
    <location>
        <begin position="239"/>
        <end position="259"/>
    </location>
</feature>